<dbReference type="GO" id="GO:0003729">
    <property type="term" value="F:mRNA binding"/>
    <property type="evidence" value="ECO:0007669"/>
    <property type="project" value="UniProtKB-UniRule"/>
</dbReference>
<dbReference type="GO" id="GO:0031124">
    <property type="term" value="P:mRNA 3'-end processing"/>
    <property type="evidence" value="ECO:0007669"/>
    <property type="project" value="InterPro"/>
</dbReference>
<keyword evidence="3" id="KW-1185">Reference proteome</keyword>
<dbReference type="AlphaFoldDB" id="A0A0S4IS07"/>
<dbReference type="PIRSF" id="PIRSF017888">
    <property type="entry name" value="CPSF-25"/>
    <property type="match status" value="1"/>
</dbReference>
<dbReference type="PANTHER" id="PTHR13047">
    <property type="entry name" value="PRE-MRNA CLEAVAGE FACTOR IM, 25KD SUBUNIT"/>
    <property type="match status" value="1"/>
</dbReference>
<protein>
    <recommendedName>
        <fullName evidence="1">Cleavage and polyadenylation specificity factor subunit 5</fullName>
    </recommendedName>
</protein>
<name>A0A0S4IS07_BODSA</name>
<dbReference type="OrthoDB" id="277288at2759"/>
<comment type="similarity">
    <text evidence="1">Belongs to the Nudix hydrolase family. CPSF5 subfamily.</text>
</comment>
<dbReference type="VEuPathDB" id="TriTrypDB:BSAL_03595"/>
<dbReference type="GO" id="GO:0016787">
    <property type="term" value="F:hydrolase activity"/>
    <property type="evidence" value="ECO:0007669"/>
    <property type="project" value="UniProtKB-KW"/>
</dbReference>
<evidence type="ECO:0000256" key="1">
    <source>
        <dbReference type="PIRNR" id="PIRNR017888"/>
    </source>
</evidence>
<dbReference type="Proteomes" id="UP000051952">
    <property type="component" value="Unassembled WGS sequence"/>
</dbReference>
<accession>A0A0S4IS07</accession>
<gene>
    <name evidence="2" type="ORF">BSAL_03595</name>
</gene>
<dbReference type="Gene3D" id="3.90.79.10">
    <property type="entry name" value="Nucleoside Triphosphate Pyrophosphohydrolase"/>
    <property type="match status" value="2"/>
</dbReference>
<keyword evidence="1" id="KW-0694">RNA-binding</keyword>
<reference evidence="3" key="1">
    <citation type="submission" date="2015-09" db="EMBL/GenBank/DDBJ databases">
        <authorList>
            <consortium name="Pathogen Informatics"/>
        </authorList>
    </citation>
    <scope>NUCLEOTIDE SEQUENCE [LARGE SCALE GENOMIC DNA]</scope>
    <source>
        <strain evidence="3">Lake Konstanz</strain>
    </source>
</reference>
<dbReference type="OMA" id="PHILLMK"/>
<keyword evidence="1" id="KW-0507">mRNA processing</keyword>
<dbReference type="InterPro" id="IPR016706">
    <property type="entry name" value="Cleav_polyA_spec_factor_su5"/>
</dbReference>
<sequence length="288" mass="31184">MHIAFSPCCRSKQRIKKMATTAVRPKIDTYAVARYIVVPNAEADGSTGSSTTRKDQSAVAKLTRLKRRYENEGHCVMSVEGVMVVHAHNHPHILLLKKSSASSSEAGALAPSSVGHASQATFRLPGGKLRGAEAPADCLHRKLARDILGHQKSTDDEVEQNRHAEASDHPFVMGHSGHAAIGRSGNDHSGVAAAQQAGIRVGEVLSVWCRPSFDRVMYPYVPAHVSEPKELRTLFLVHLPSECVLAVTEPNTELVAVPLFDLYENASKYGALIASIPQLLSRFVVNVC</sequence>
<proteinExistence type="inferred from homology"/>
<keyword evidence="2" id="KW-0378">Hydrolase</keyword>
<dbReference type="EMBL" id="CYKH01000193">
    <property type="protein sequence ID" value="CUE78080.1"/>
    <property type="molecule type" value="Genomic_DNA"/>
</dbReference>
<evidence type="ECO:0000313" key="2">
    <source>
        <dbReference type="EMBL" id="CUE78080.1"/>
    </source>
</evidence>
<dbReference type="Pfam" id="PF13869">
    <property type="entry name" value="NUDIX_2"/>
    <property type="match status" value="1"/>
</dbReference>
<dbReference type="GO" id="GO:0005849">
    <property type="term" value="C:mRNA cleavage factor complex"/>
    <property type="evidence" value="ECO:0007669"/>
    <property type="project" value="UniProtKB-UniRule"/>
</dbReference>
<comment type="function">
    <text evidence="1">Component of the cleavage factor Im (CFIm) complex that functions as an activator of the pre-mRNA 3'-end cleavage and polyadenylation processing required for the maturation of pre-mRNA into functional mRNAs. CFIm contributes to the recruitment of multiprotein complexes on specific sequences on the pre-mRNA 3'-end, so called cleavage and polyadenylation signals (pA signals). Most pre-mRNAs contain multiple pA signals, resulting in alternative cleavage and polyadenylation (APA) producing mRNAs with variable 3'-end formation. The CFIm complex acts as a key regulator of cleavage and polyadenylation site choice during APA through its binding to 5'-UGUA-3' elements localized in the 3'-untranslated region (UTR) for a huge number of pre-mRNAs.</text>
</comment>
<comment type="subcellular location">
    <subcellularLocation>
        <location evidence="1">Nucleus</location>
    </subcellularLocation>
    <subcellularLocation>
        <location evidence="1">Cytoplasm</location>
    </subcellularLocation>
</comment>
<dbReference type="GO" id="GO:0005737">
    <property type="term" value="C:cytoplasm"/>
    <property type="evidence" value="ECO:0007669"/>
    <property type="project" value="UniProtKB-SubCell"/>
</dbReference>
<keyword evidence="1" id="KW-0539">Nucleus</keyword>
<organism evidence="2 3">
    <name type="scientific">Bodo saltans</name>
    <name type="common">Flagellated protozoan</name>
    <dbReference type="NCBI Taxonomy" id="75058"/>
    <lineage>
        <taxon>Eukaryota</taxon>
        <taxon>Discoba</taxon>
        <taxon>Euglenozoa</taxon>
        <taxon>Kinetoplastea</taxon>
        <taxon>Metakinetoplastina</taxon>
        <taxon>Eubodonida</taxon>
        <taxon>Bodonidae</taxon>
        <taxon>Bodo</taxon>
    </lineage>
</organism>
<comment type="subunit">
    <text evidence="1">Homodimer (via N- and C-terminus); binds RNA as homodimer. Component of the cleavage factor Im (CFIm) complex.</text>
</comment>
<keyword evidence="1" id="KW-0963">Cytoplasm</keyword>
<evidence type="ECO:0000313" key="3">
    <source>
        <dbReference type="Proteomes" id="UP000051952"/>
    </source>
</evidence>